<evidence type="ECO:0000313" key="8">
    <source>
        <dbReference type="EMBL" id="GGO46322.1"/>
    </source>
</evidence>
<feature type="transmembrane region" description="Helical" evidence="6">
    <location>
        <begin position="121"/>
        <end position="140"/>
    </location>
</feature>
<evidence type="ECO:0000259" key="7">
    <source>
        <dbReference type="SMART" id="SM00752"/>
    </source>
</evidence>
<reference evidence="9" key="1">
    <citation type="journal article" date="2019" name="Int. J. Syst. Evol. Microbiol.">
        <title>The Global Catalogue of Microorganisms (GCM) 10K type strain sequencing project: providing services to taxonomists for standard genome sequencing and annotation.</title>
        <authorList>
            <consortium name="The Broad Institute Genomics Platform"/>
            <consortium name="The Broad Institute Genome Sequencing Center for Infectious Disease"/>
            <person name="Wu L."/>
            <person name="Ma J."/>
        </authorList>
    </citation>
    <scope>NUCLEOTIDE SEQUENCE [LARGE SCALE GENOMIC DNA]</scope>
    <source>
        <strain evidence="9">CGMCC 1.7064</strain>
    </source>
</reference>
<comment type="caution">
    <text evidence="8">The sequence shown here is derived from an EMBL/GenBank/DDBJ whole genome shotgun (WGS) entry which is preliminary data.</text>
</comment>
<keyword evidence="2 6" id="KW-0812">Transmembrane</keyword>
<feature type="transmembrane region" description="Helical" evidence="6">
    <location>
        <begin position="169"/>
        <end position="187"/>
    </location>
</feature>
<feature type="compositionally biased region" description="Polar residues" evidence="5">
    <location>
        <begin position="1"/>
        <end position="25"/>
    </location>
</feature>
<evidence type="ECO:0000313" key="9">
    <source>
        <dbReference type="Proteomes" id="UP000642509"/>
    </source>
</evidence>
<proteinExistence type="predicted"/>
<evidence type="ECO:0000256" key="6">
    <source>
        <dbReference type="SAM" id="Phobius"/>
    </source>
</evidence>
<feature type="domain" description="HTTM-like" evidence="7">
    <location>
        <begin position="56"/>
        <end position="332"/>
    </location>
</feature>
<keyword evidence="3 6" id="KW-1133">Transmembrane helix</keyword>
<feature type="transmembrane region" description="Helical" evidence="6">
    <location>
        <begin position="63"/>
        <end position="82"/>
    </location>
</feature>
<dbReference type="InterPro" id="IPR052964">
    <property type="entry name" value="Sporulation_signal_mat"/>
</dbReference>
<keyword evidence="9" id="KW-1185">Reference proteome</keyword>
<protein>
    <recommendedName>
        <fullName evidence="7">HTTM-like domain-containing protein</fullName>
    </recommendedName>
</protein>
<gene>
    <name evidence="8" type="ORF">GCM10010977_21020</name>
</gene>
<dbReference type="PANTHER" id="PTHR39535">
    <property type="entry name" value="SPORULATION-DELAYING PROTEIN SDPB"/>
    <property type="match status" value="1"/>
</dbReference>
<sequence length="376" mass="41804">MALTTTKQDQTSSHQPASAASTDTPEAQPAPSVSAWFRRHRNAPANLFNWILDWFLLNRHADYGLAVMRIASGTLLVGWLVFNLPIASRIWGPGSAYWDEYREILGYQWPLDILRDAGPGLFWAWYLIAIALAVAFVLGWRTRAVTPLLFIFYTAINAQNTPISDGGNYFIRIMLIYLIFADISRRWSLDSRRRRKKGLGETQTGTVLHNLALVLVVGQLCLVYLEAGLYKVQGSLWQDGTAIYYPVQSEAYGVFPWLADLLTFSSWAVVLVTYFTVIVQIAFPFLLFHRVTRRIALVSILAMHLGIAVVMGLPFFSGIMASADAVLVSGATWVTIAAWGRARFSGLRARLGAKAPGKRSTTHGQHHPADSESVSV</sequence>
<comment type="subcellular location">
    <subcellularLocation>
        <location evidence="1">Endomembrane system</location>
        <topology evidence="1">Multi-pass membrane protein</topology>
    </subcellularLocation>
</comment>
<accession>A0ABQ2M3H1</accession>
<organism evidence="8 9">
    <name type="scientific">Citricoccus zhacaiensis</name>
    <dbReference type="NCBI Taxonomy" id="489142"/>
    <lineage>
        <taxon>Bacteria</taxon>
        <taxon>Bacillati</taxon>
        <taxon>Actinomycetota</taxon>
        <taxon>Actinomycetes</taxon>
        <taxon>Micrococcales</taxon>
        <taxon>Micrococcaceae</taxon>
        <taxon>Citricoccus</taxon>
    </lineage>
</organism>
<dbReference type="InterPro" id="IPR053934">
    <property type="entry name" value="HTTM_dom"/>
</dbReference>
<name>A0ABQ2M3H1_9MICC</name>
<dbReference type="InterPro" id="IPR011020">
    <property type="entry name" value="HTTM-like"/>
</dbReference>
<feature type="region of interest" description="Disordered" evidence="5">
    <location>
        <begin position="354"/>
        <end position="376"/>
    </location>
</feature>
<evidence type="ECO:0000256" key="5">
    <source>
        <dbReference type="SAM" id="MobiDB-lite"/>
    </source>
</evidence>
<feature type="transmembrane region" description="Helical" evidence="6">
    <location>
        <begin position="207"/>
        <end position="225"/>
    </location>
</feature>
<feature type="region of interest" description="Disordered" evidence="5">
    <location>
        <begin position="1"/>
        <end position="30"/>
    </location>
</feature>
<evidence type="ECO:0000256" key="1">
    <source>
        <dbReference type="ARBA" id="ARBA00004127"/>
    </source>
</evidence>
<feature type="transmembrane region" description="Helical" evidence="6">
    <location>
        <begin position="319"/>
        <end position="340"/>
    </location>
</feature>
<evidence type="ECO:0000256" key="4">
    <source>
        <dbReference type="ARBA" id="ARBA00023136"/>
    </source>
</evidence>
<evidence type="ECO:0000256" key="2">
    <source>
        <dbReference type="ARBA" id="ARBA00022692"/>
    </source>
</evidence>
<feature type="compositionally biased region" description="Basic residues" evidence="5">
    <location>
        <begin position="356"/>
        <end position="366"/>
    </location>
</feature>
<feature type="transmembrane region" description="Helical" evidence="6">
    <location>
        <begin position="295"/>
        <end position="313"/>
    </location>
</feature>
<keyword evidence="4 6" id="KW-0472">Membrane</keyword>
<evidence type="ECO:0000256" key="3">
    <source>
        <dbReference type="ARBA" id="ARBA00022989"/>
    </source>
</evidence>
<dbReference type="Pfam" id="PF05090">
    <property type="entry name" value="HTTM"/>
    <property type="match status" value="1"/>
</dbReference>
<dbReference type="EMBL" id="BMLQ01000005">
    <property type="protein sequence ID" value="GGO46322.1"/>
    <property type="molecule type" value="Genomic_DNA"/>
</dbReference>
<dbReference type="PANTHER" id="PTHR39535:SF2">
    <property type="entry name" value="HTTM DOMAIN-CONTAINING PROTEIN"/>
    <property type="match status" value="1"/>
</dbReference>
<dbReference type="RefSeq" id="WP_188806097.1">
    <property type="nucleotide sequence ID" value="NZ_BAAAOU010000011.1"/>
</dbReference>
<dbReference type="SMART" id="SM00752">
    <property type="entry name" value="HTTM"/>
    <property type="match status" value="1"/>
</dbReference>
<feature type="transmembrane region" description="Helical" evidence="6">
    <location>
        <begin position="264"/>
        <end position="288"/>
    </location>
</feature>
<dbReference type="Proteomes" id="UP000642509">
    <property type="component" value="Unassembled WGS sequence"/>
</dbReference>